<dbReference type="KEGG" id="psua:FLK61_34905"/>
<evidence type="ECO:0000313" key="7">
    <source>
        <dbReference type="Proteomes" id="UP000318138"/>
    </source>
</evidence>
<dbReference type="GO" id="GO:0005524">
    <property type="term" value="F:ATP binding"/>
    <property type="evidence" value="ECO:0007669"/>
    <property type="project" value="UniProtKB-KW"/>
</dbReference>
<keyword evidence="3" id="KW-0067">ATP-binding</keyword>
<keyword evidence="2" id="KW-0547">Nucleotide-binding</keyword>
<dbReference type="AlphaFoldDB" id="A0A859FFB7"/>
<dbReference type="FunFam" id="3.40.50.300:FF:000398">
    <property type="entry name" value="Type IV pilus assembly ATPase PilB"/>
    <property type="match status" value="1"/>
</dbReference>
<dbReference type="PANTHER" id="PTHR30258:SF1">
    <property type="entry name" value="PROTEIN TRANSPORT PROTEIN HOFB HOMOLOG"/>
    <property type="match status" value="1"/>
</dbReference>
<name>A0A859FFB7_9BACI</name>
<dbReference type="SUPFAM" id="SSF160246">
    <property type="entry name" value="EspE N-terminal domain-like"/>
    <property type="match status" value="1"/>
</dbReference>
<dbReference type="SUPFAM" id="SSF52540">
    <property type="entry name" value="P-loop containing nucleoside triphosphate hydrolases"/>
    <property type="match status" value="1"/>
</dbReference>
<accession>A0A859FFB7</accession>
<dbReference type="InterPro" id="IPR037257">
    <property type="entry name" value="T2SS_E_N_sf"/>
</dbReference>
<sequence>MAQARKRLGDLLVEAGLLTKEQVESVVASKGKLKLGDALIERGLITEQQVIEVLEFQLGIPHIKLNRFPIDPQLTTLIPKEMAERMIVFPLERKGGQLRVAMEDPMDYVALDDLRMTTGFEIAPAISGRKEILEAIYQYYQPLQGEDVEVEEVEEVDSVATTLTDDEQDAPIIRIVNQLLVGGLRKSASDIHLDPHEKRVLVRYRIDGMMRTEKALAKQNQNAIVARIKIMANLNITETRLPQDGRVKVIIDTKQVDLRISTMPTIFGEKIVVRILDTDQSTKTIEQLDFNPVNEEAFRKLLKKQAGMILVAGPTGSGKTTTLYSALHQLNTDDVNLITIEDPVEYQIEGINQVQVNPRIGLTFASGLRTILRQDPNIVMVGEIRDGETAQIAIRASLTGHLVFSTIHTNSAVGTIPRLIDMGIEPFLVTSSLAGIVSQRLIRKVCESCKEEYQPTVVEKKLFEDRGLEVDTLIRGAGCQACNHSGYKGRMAIHELLVVDDEVRKMVLNNESVSSIRHYLLTNDMLFLLDDGLFKAKQHHTSIDEVYRVAGDD</sequence>
<dbReference type="FunFam" id="3.30.300.160:FF:000002">
    <property type="entry name" value="Type II secretion system protein E"/>
    <property type="match status" value="1"/>
</dbReference>
<dbReference type="InterPro" id="IPR001482">
    <property type="entry name" value="T2SS/T4SS_dom"/>
</dbReference>
<evidence type="ECO:0000256" key="2">
    <source>
        <dbReference type="ARBA" id="ARBA00022741"/>
    </source>
</evidence>
<keyword evidence="7" id="KW-1185">Reference proteome</keyword>
<dbReference type="Pfam" id="PF05157">
    <property type="entry name" value="MshEN"/>
    <property type="match status" value="1"/>
</dbReference>
<dbReference type="Proteomes" id="UP000318138">
    <property type="component" value="Chromosome"/>
</dbReference>
<evidence type="ECO:0000259" key="4">
    <source>
        <dbReference type="Pfam" id="PF00437"/>
    </source>
</evidence>
<organism evidence="6 7">
    <name type="scientific">Paenalkalicoccus suaedae</name>
    <dbReference type="NCBI Taxonomy" id="2592382"/>
    <lineage>
        <taxon>Bacteria</taxon>
        <taxon>Bacillati</taxon>
        <taxon>Bacillota</taxon>
        <taxon>Bacilli</taxon>
        <taxon>Bacillales</taxon>
        <taxon>Bacillaceae</taxon>
        <taxon>Paenalkalicoccus</taxon>
    </lineage>
</organism>
<dbReference type="Gene3D" id="3.40.50.300">
    <property type="entry name" value="P-loop containing nucleotide triphosphate hydrolases"/>
    <property type="match status" value="1"/>
</dbReference>
<dbReference type="InterPro" id="IPR007831">
    <property type="entry name" value="T2SS_GspE_N"/>
</dbReference>
<dbReference type="RefSeq" id="WP_176009842.1">
    <property type="nucleotide sequence ID" value="NZ_CP041372.2"/>
</dbReference>
<dbReference type="PANTHER" id="PTHR30258">
    <property type="entry name" value="TYPE II SECRETION SYSTEM PROTEIN GSPE-RELATED"/>
    <property type="match status" value="1"/>
</dbReference>
<protein>
    <submittedName>
        <fullName evidence="6">Flp pilus assembly complex ATPase component TadA</fullName>
    </submittedName>
</protein>
<reference evidence="7" key="1">
    <citation type="submission" date="2019-07" db="EMBL/GenBank/DDBJ databases">
        <title>Bacillus alkalisoli sp. nov. isolated from saline soil.</title>
        <authorList>
            <person name="Sun J.-Q."/>
            <person name="Xu L."/>
        </authorList>
    </citation>
    <scope>NUCLEOTIDE SEQUENCE [LARGE SCALE GENOMIC DNA]</scope>
    <source>
        <strain evidence="7">M4U3P1</strain>
    </source>
</reference>
<evidence type="ECO:0000259" key="5">
    <source>
        <dbReference type="Pfam" id="PF05157"/>
    </source>
</evidence>
<dbReference type="Gene3D" id="3.30.450.90">
    <property type="match status" value="1"/>
</dbReference>
<gene>
    <name evidence="6" type="primary">tadA</name>
    <name evidence="6" type="ORF">FLK61_34905</name>
</gene>
<feature type="domain" description="Bacterial type II secretion system protein E" evidence="4">
    <location>
        <begin position="166"/>
        <end position="548"/>
    </location>
</feature>
<dbReference type="Pfam" id="PF00437">
    <property type="entry name" value="T2SSE"/>
    <property type="match status" value="1"/>
</dbReference>
<feature type="domain" description="Type II secretion system protein GspE N-terminal" evidence="5">
    <location>
        <begin position="58"/>
        <end position="143"/>
    </location>
</feature>
<dbReference type="InterPro" id="IPR027417">
    <property type="entry name" value="P-loop_NTPase"/>
</dbReference>
<evidence type="ECO:0000256" key="3">
    <source>
        <dbReference type="ARBA" id="ARBA00022840"/>
    </source>
</evidence>
<evidence type="ECO:0000256" key="1">
    <source>
        <dbReference type="ARBA" id="ARBA00006611"/>
    </source>
</evidence>
<dbReference type="GO" id="GO:0016887">
    <property type="term" value="F:ATP hydrolysis activity"/>
    <property type="evidence" value="ECO:0007669"/>
    <property type="project" value="TreeGrafter"/>
</dbReference>
<dbReference type="FunFam" id="3.30.450.90:FF:000001">
    <property type="entry name" value="Type II secretion system ATPase GspE"/>
    <property type="match status" value="1"/>
</dbReference>
<dbReference type="GO" id="GO:0005886">
    <property type="term" value="C:plasma membrane"/>
    <property type="evidence" value="ECO:0007669"/>
    <property type="project" value="TreeGrafter"/>
</dbReference>
<evidence type="ECO:0000313" key="6">
    <source>
        <dbReference type="EMBL" id="QKS71859.1"/>
    </source>
</evidence>
<dbReference type="EMBL" id="CP041372">
    <property type="protein sequence ID" value="QKS71859.1"/>
    <property type="molecule type" value="Genomic_DNA"/>
</dbReference>
<dbReference type="Gene3D" id="3.30.300.160">
    <property type="entry name" value="Type II secretion system, protein E, N-terminal domain"/>
    <property type="match status" value="1"/>
</dbReference>
<comment type="similarity">
    <text evidence="1">Belongs to the GSP E family.</text>
</comment>
<dbReference type="CDD" id="cd01129">
    <property type="entry name" value="PulE-GspE-like"/>
    <property type="match status" value="1"/>
</dbReference>
<proteinExistence type="inferred from homology"/>